<comment type="subcellular location">
    <subcellularLocation>
        <location evidence="1">Cell membrane</location>
        <topology evidence="1">Multi-pass membrane protein</topology>
    </subcellularLocation>
</comment>
<evidence type="ECO:0000256" key="1">
    <source>
        <dbReference type="ARBA" id="ARBA00004651"/>
    </source>
</evidence>
<keyword evidence="6 7" id="KW-0472">Membrane</keyword>
<dbReference type="GO" id="GO:0009246">
    <property type="term" value="P:enterobacterial common antigen biosynthetic process"/>
    <property type="evidence" value="ECO:0007669"/>
    <property type="project" value="TreeGrafter"/>
</dbReference>
<dbReference type="EMBL" id="QRWX01000001">
    <property type="protein sequence ID" value="RGT57941.1"/>
    <property type="molecule type" value="Genomic_DNA"/>
</dbReference>
<comment type="caution">
    <text evidence="9">The sequence shown here is derived from an EMBL/GenBank/DDBJ whole genome shotgun (WGS) entry which is preliminary data.</text>
</comment>
<dbReference type="InterPro" id="IPR002656">
    <property type="entry name" value="Acyl_transf_3_dom"/>
</dbReference>
<dbReference type="AlphaFoldDB" id="A0A412PID4"/>
<evidence type="ECO:0000256" key="5">
    <source>
        <dbReference type="ARBA" id="ARBA00022989"/>
    </source>
</evidence>
<evidence type="ECO:0000259" key="8">
    <source>
        <dbReference type="Pfam" id="PF01757"/>
    </source>
</evidence>
<feature type="transmembrane region" description="Helical" evidence="7">
    <location>
        <begin position="150"/>
        <end position="169"/>
    </location>
</feature>
<keyword evidence="3" id="KW-1003">Cell membrane</keyword>
<name>A0A412PID4_9FIRM</name>
<dbReference type="Proteomes" id="UP000284731">
    <property type="component" value="Unassembled WGS sequence"/>
</dbReference>
<feature type="transmembrane region" description="Helical" evidence="7">
    <location>
        <begin position="328"/>
        <end position="353"/>
    </location>
</feature>
<dbReference type="Pfam" id="PF01757">
    <property type="entry name" value="Acyl_transf_3"/>
    <property type="match status" value="1"/>
</dbReference>
<keyword evidence="9" id="KW-0808">Transferase</keyword>
<feature type="domain" description="Acyltransferase 3" evidence="8">
    <location>
        <begin position="17"/>
        <end position="341"/>
    </location>
</feature>
<feature type="transmembrane region" description="Helical" evidence="7">
    <location>
        <begin position="181"/>
        <end position="199"/>
    </location>
</feature>
<evidence type="ECO:0000256" key="4">
    <source>
        <dbReference type="ARBA" id="ARBA00022692"/>
    </source>
</evidence>
<evidence type="ECO:0000313" key="10">
    <source>
        <dbReference type="Proteomes" id="UP000284731"/>
    </source>
</evidence>
<sequence length="365" mass="42773">MDQQTITKNNTRVELYDWIRVIATLFVVIGHSVYLKIVVAHGGVDYQLPLNLSPTYYGKLLSFIREGHWILVYFRMPLFFFLSGAVLGLKPIKSLFHFIKSKIKRLIIPFFAAGFFFMLPIKFLGNFYTFNGMTQAMLTYWQGGLEADDGHLWFLAALFWCLVIFAILVDLLKKIHIDNPFIPFIICFIIATLASKYSITDFMEINNGLKFIHWLAAGYVFENYRQLYKFSYIRSVIICIIFVGFHLWNRQVHFYNHYFLVIFGIIFSIAFANVLSPLFKYLDANFHNGYQHFINKLFVIYLFHDPLEYLVLRFFFNRDLLSTSLGCYAYLFMRTIGVILISLLISNILDFILAQLKSRFAKTAI</sequence>
<feature type="transmembrane region" description="Helical" evidence="7">
    <location>
        <begin position="70"/>
        <end position="89"/>
    </location>
</feature>
<comment type="similarity">
    <text evidence="2">Belongs to the acyltransferase 3 family.</text>
</comment>
<evidence type="ECO:0000256" key="3">
    <source>
        <dbReference type="ARBA" id="ARBA00022475"/>
    </source>
</evidence>
<keyword evidence="9" id="KW-0012">Acyltransferase</keyword>
<keyword evidence="4 7" id="KW-0812">Transmembrane</keyword>
<dbReference type="RefSeq" id="WP_118764356.1">
    <property type="nucleotide sequence ID" value="NZ_CABJCF010000001.1"/>
</dbReference>
<feature type="transmembrane region" description="Helical" evidence="7">
    <location>
        <begin position="110"/>
        <end position="130"/>
    </location>
</feature>
<reference evidence="9 10" key="1">
    <citation type="submission" date="2018-08" db="EMBL/GenBank/DDBJ databases">
        <title>A genome reference for cultivated species of the human gut microbiota.</title>
        <authorList>
            <person name="Zou Y."/>
            <person name="Xue W."/>
            <person name="Luo G."/>
        </authorList>
    </citation>
    <scope>NUCLEOTIDE SEQUENCE [LARGE SCALE GENOMIC DNA]</scope>
    <source>
        <strain evidence="9 10">AF18-46</strain>
    </source>
</reference>
<evidence type="ECO:0000256" key="6">
    <source>
        <dbReference type="ARBA" id="ARBA00023136"/>
    </source>
</evidence>
<protein>
    <submittedName>
        <fullName evidence="9">Acyltransferase</fullName>
    </submittedName>
</protein>
<dbReference type="PANTHER" id="PTHR40074:SF2">
    <property type="entry name" value="O-ACETYLTRANSFERASE WECH"/>
    <property type="match status" value="1"/>
</dbReference>
<feature type="transmembrane region" description="Helical" evidence="7">
    <location>
        <begin position="254"/>
        <end position="276"/>
    </location>
</feature>
<accession>A0A412PID4</accession>
<feature type="transmembrane region" description="Helical" evidence="7">
    <location>
        <begin position="231"/>
        <end position="248"/>
    </location>
</feature>
<evidence type="ECO:0000256" key="7">
    <source>
        <dbReference type="SAM" id="Phobius"/>
    </source>
</evidence>
<organism evidence="9 10">
    <name type="scientific">Solobacterium moorei</name>
    <dbReference type="NCBI Taxonomy" id="102148"/>
    <lineage>
        <taxon>Bacteria</taxon>
        <taxon>Bacillati</taxon>
        <taxon>Bacillota</taxon>
        <taxon>Erysipelotrichia</taxon>
        <taxon>Erysipelotrichales</taxon>
        <taxon>Erysipelotrichaceae</taxon>
        <taxon>Solobacterium</taxon>
    </lineage>
</organism>
<evidence type="ECO:0000256" key="2">
    <source>
        <dbReference type="ARBA" id="ARBA00007400"/>
    </source>
</evidence>
<evidence type="ECO:0000313" key="9">
    <source>
        <dbReference type="EMBL" id="RGT57941.1"/>
    </source>
</evidence>
<dbReference type="GO" id="GO:0016413">
    <property type="term" value="F:O-acetyltransferase activity"/>
    <property type="evidence" value="ECO:0007669"/>
    <property type="project" value="TreeGrafter"/>
</dbReference>
<feature type="transmembrane region" description="Helical" evidence="7">
    <location>
        <begin position="21"/>
        <end position="44"/>
    </location>
</feature>
<dbReference type="PANTHER" id="PTHR40074">
    <property type="entry name" value="O-ACETYLTRANSFERASE WECH"/>
    <property type="match status" value="1"/>
</dbReference>
<proteinExistence type="inferred from homology"/>
<gene>
    <name evidence="9" type="ORF">DWX20_02500</name>
</gene>
<dbReference type="GO" id="GO:0005886">
    <property type="term" value="C:plasma membrane"/>
    <property type="evidence" value="ECO:0007669"/>
    <property type="project" value="UniProtKB-SubCell"/>
</dbReference>
<keyword evidence="5 7" id="KW-1133">Transmembrane helix</keyword>